<evidence type="ECO:0008006" key="5">
    <source>
        <dbReference type="Google" id="ProtNLM"/>
    </source>
</evidence>
<feature type="signal peptide" evidence="1">
    <location>
        <begin position="1"/>
        <end position="27"/>
    </location>
</feature>
<organism evidence="2">
    <name type="scientific">Acinetobacter pittii</name>
    <name type="common">Acinetobacter genomosp. 3</name>
    <dbReference type="NCBI Taxonomy" id="48296"/>
    <lineage>
        <taxon>Bacteria</taxon>
        <taxon>Pseudomonadati</taxon>
        <taxon>Pseudomonadota</taxon>
        <taxon>Gammaproteobacteria</taxon>
        <taxon>Moraxellales</taxon>
        <taxon>Moraxellaceae</taxon>
        <taxon>Acinetobacter</taxon>
        <taxon>Acinetobacter calcoaceticus/baumannii complex</taxon>
    </lineage>
</organism>
<keyword evidence="1" id="KW-0732">Signal</keyword>
<evidence type="ECO:0000313" key="2">
    <source>
        <dbReference type="EMBL" id="AIF77106.1"/>
    </source>
</evidence>
<dbReference type="EMBL" id="AP021937">
    <property type="protein sequence ID" value="BBQ50845.1"/>
    <property type="molecule type" value="Genomic_DNA"/>
</dbReference>
<evidence type="ECO:0000256" key="1">
    <source>
        <dbReference type="SAM" id="SignalP"/>
    </source>
</evidence>
<geneLocation type="plasmid" evidence="3 4">
    <name>pWP2-W18-ESBL-11_1</name>
</geneLocation>
<geneLocation type="plasmid" evidence="2">
    <name>pMS32-1</name>
</geneLocation>
<dbReference type="RefSeq" id="WP_000684953.1">
    <property type="nucleotide sequence ID" value="NC_025173.1"/>
</dbReference>
<dbReference type="Gene3D" id="2.60.120.380">
    <property type="match status" value="1"/>
</dbReference>
<protein>
    <recommendedName>
        <fullName evidence="5">Inhibitor of g-type lysozyme</fullName>
    </recommendedName>
</protein>
<proteinExistence type="predicted"/>
<reference evidence="2" key="1">
    <citation type="submission" date="2014-03" db="EMBL/GenBank/DDBJ databases">
        <authorList>
            <person name="Huang T.-W."/>
            <person name="Lai J.-F."/>
            <person name="Liao T.-L."/>
            <person name="Lin A.-C."/>
            <person name="Chen Y.-T."/>
            <person name="Tsai S.-F."/>
            <person name="Lauderdale T.-L."/>
        </authorList>
    </citation>
    <scope>NUCLEOTIDE SEQUENCE</scope>
    <source>
        <strain evidence="2">MS32</strain>
        <plasmid evidence="2">pMS32-1</plasmid>
    </source>
</reference>
<dbReference type="AlphaFoldDB" id="A0A075MD70"/>
<evidence type="ECO:0000313" key="3">
    <source>
        <dbReference type="EMBL" id="BBQ50845.1"/>
    </source>
</evidence>
<sequence length="143" mass="16289">MKIANTKLLAGAFMTLTLTMLSPAALANDNNDIRKTVVVKFAKKAYSANYYGRIDGYKYDSYKFYAKKGQKLKVRLTGGNVETYLWGNQLKDSINLGEYSPKLDDNGIYILPASGEYEIRVLQPRSQARKDKKPQYWMSINIK</sequence>
<feature type="chain" id="PRO_5003927475" description="Inhibitor of g-type lysozyme" evidence="1">
    <location>
        <begin position="28"/>
        <end position="143"/>
    </location>
</feature>
<dbReference type="Proteomes" id="UP000515758">
    <property type="component" value="Plasmid pWP2-W18-ESBL-11_1"/>
</dbReference>
<gene>
    <name evidence="3" type="ORF">WP2W18E11_P10340</name>
</gene>
<accession>K9C659</accession>
<name>A0A075MD70_ACIPI</name>
<evidence type="ECO:0000313" key="4">
    <source>
        <dbReference type="Proteomes" id="UP000515758"/>
    </source>
</evidence>
<dbReference type="EMBL" id="KJ616405">
    <property type="protein sequence ID" value="AIF77106.1"/>
    <property type="molecule type" value="Genomic_DNA"/>
</dbReference>
<keyword evidence="2" id="KW-0614">Plasmid</keyword>
<reference evidence="3 4" key="2">
    <citation type="submission" date="2019-12" db="EMBL/GenBank/DDBJ databases">
        <title>complete genome sequences of Acinetobacter pittii str. WP2-W18-ESBL-11 isolated from wastewater treatment plant effluent.</title>
        <authorList>
            <person name="Sekizuka T."/>
            <person name="Itokawa K."/>
            <person name="Yatsu K."/>
            <person name="Inamine Y."/>
            <person name="Kuroda M."/>
        </authorList>
    </citation>
    <scope>NUCLEOTIDE SEQUENCE [LARGE SCALE GENOMIC DNA]</scope>
    <source>
        <strain evidence="3 4">WP2-W18-ESBL-11</strain>
        <plasmid evidence="3 4">pWP2-W18-ESBL-11_1</plasmid>
    </source>
</reference>
<accession>A0A075MD70</accession>